<feature type="compositionally biased region" description="Basic and acidic residues" evidence="1">
    <location>
        <begin position="94"/>
        <end position="112"/>
    </location>
</feature>
<evidence type="ECO:0000313" key="2">
    <source>
        <dbReference type="EMBL" id="OBR11470.1"/>
    </source>
</evidence>
<evidence type="ECO:0000256" key="1">
    <source>
        <dbReference type="SAM" id="MobiDB-lite"/>
    </source>
</evidence>
<sequence>MAQIALPKASYAKTDVQELAISRWRERDTPGFIVSHHLHLRSISWRKLERSIIRAPRAWSSGSFGLFFTFSSLLLTFSKKANDKTIELNPAGSLDRKYAAPPGARDKDTDRRPNEANALCYLRYEAIPGTVETW</sequence>
<dbReference type="EMBL" id="LTAN01000003">
    <property type="protein sequence ID" value="OBR11470.1"/>
    <property type="molecule type" value="Genomic_DNA"/>
</dbReference>
<gene>
    <name evidence="2" type="ORF">CH63R_03766</name>
</gene>
<reference evidence="3" key="1">
    <citation type="journal article" date="2017" name="BMC Genomics">
        <title>Gapless genome assembly of Colletotrichum higginsianum reveals chromosome structure and association of transposable elements with secondary metabolite gene clusters.</title>
        <authorList>
            <person name="Dallery J.-F."/>
            <person name="Lapalu N."/>
            <person name="Zampounis A."/>
            <person name="Pigne S."/>
            <person name="Luyten I."/>
            <person name="Amselem J."/>
            <person name="Wittenberg A.H.J."/>
            <person name="Zhou S."/>
            <person name="de Queiroz M.V."/>
            <person name="Robin G.P."/>
            <person name="Auger A."/>
            <person name="Hainaut M."/>
            <person name="Henrissat B."/>
            <person name="Kim K.-T."/>
            <person name="Lee Y.-H."/>
            <person name="Lespinet O."/>
            <person name="Schwartz D.C."/>
            <person name="Thon M.R."/>
            <person name="O'Connell R.J."/>
        </authorList>
    </citation>
    <scope>NUCLEOTIDE SEQUENCE [LARGE SCALE GENOMIC DNA]</scope>
    <source>
        <strain evidence="3">IMI 349063</strain>
    </source>
</reference>
<proteinExistence type="predicted"/>
<dbReference type="KEGG" id="chig:CH63R_03766"/>
<evidence type="ECO:0000313" key="3">
    <source>
        <dbReference type="Proteomes" id="UP000092177"/>
    </source>
</evidence>
<dbReference type="RefSeq" id="XP_018159987.1">
    <property type="nucleotide sequence ID" value="XM_018298741.1"/>
</dbReference>
<dbReference type="GeneID" id="28862848"/>
<name>A0A1B7YHP3_COLHI</name>
<accession>A0A1B7YHP3</accession>
<comment type="caution">
    <text evidence="2">The sequence shown here is derived from an EMBL/GenBank/DDBJ whole genome shotgun (WGS) entry which is preliminary data.</text>
</comment>
<dbReference type="Proteomes" id="UP000092177">
    <property type="component" value="Chromosome 3"/>
</dbReference>
<dbReference type="AlphaFoldDB" id="A0A1B7YHP3"/>
<dbReference type="VEuPathDB" id="FungiDB:CH63R_03766"/>
<organism evidence="2 3">
    <name type="scientific">Colletotrichum higginsianum (strain IMI 349063)</name>
    <name type="common">Crucifer anthracnose fungus</name>
    <dbReference type="NCBI Taxonomy" id="759273"/>
    <lineage>
        <taxon>Eukaryota</taxon>
        <taxon>Fungi</taxon>
        <taxon>Dikarya</taxon>
        <taxon>Ascomycota</taxon>
        <taxon>Pezizomycotina</taxon>
        <taxon>Sordariomycetes</taxon>
        <taxon>Hypocreomycetidae</taxon>
        <taxon>Glomerellales</taxon>
        <taxon>Glomerellaceae</taxon>
        <taxon>Colletotrichum</taxon>
        <taxon>Colletotrichum destructivum species complex</taxon>
    </lineage>
</organism>
<feature type="region of interest" description="Disordered" evidence="1">
    <location>
        <begin position="93"/>
        <end position="112"/>
    </location>
</feature>
<protein>
    <submittedName>
        <fullName evidence="2">Uncharacterized protein</fullName>
    </submittedName>
</protein>
<keyword evidence="3" id="KW-1185">Reference proteome</keyword>